<evidence type="ECO:0000313" key="8">
    <source>
        <dbReference type="EMBL" id="CAB4217796.1"/>
    </source>
</evidence>
<sequence>MIDIKVSQTSIDYLCKQLNGKVSAMSAINMPQAKQDIANVIFTLAGKDFLRQTNAVAMSDKKRFHHIYEWNMVGVNDGRLFKLIKTSNTNGVLKISTTFLESKTTVPINPALTGRNKLGQFTGKNPRAKHIFKNKADIMENGRSVFIRAKTAKALIFMGREGKPVFIRKPKGVLVMNPGGNIVKGAYTSHFQKWFSNKNNISAAVAKTSFVTNLESQLAKYIEQANANKAVGLKVISTVSNAYSKGVQEL</sequence>
<gene>
    <name evidence="4" type="ORF">UFOVP1032_90</name>
    <name evidence="5" type="ORF">UFOVP1125_6</name>
    <name evidence="6" type="ORF">UFOVP1173_104</name>
    <name evidence="7" type="ORF">UFOVP1241_22</name>
    <name evidence="8" type="ORF">UFOVP1491_90</name>
    <name evidence="9" type="ORF">UFOVP1579_90</name>
    <name evidence="1" type="ORF">UFOVP485_31</name>
    <name evidence="2" type="ORF">UFOVP575_135</name>
    <name evidence="3" type="ORF">UFOVP963_25</name>
</gene>
<evidence type="ECO:0000313" key="4">
    <source>
        <dbReference type="EMBL" id="CAB4179772.1"/>
    </source>
</evidence>
<evidence type="ECO:0000313" key="6">
    <source>
        <dbReference type="EMBL" id="CAB4188995.1"/>
    </source>
</evidence>
<dbReference type="EMBL" id="LR796915">
    <property type="protein sequence ID" value="CAB4174101.1"/>
    <property type="molecule type" value="Genomic_DNA"/>
</dbReference>
<organism evidence="9">
    <name type="scientific">uncultured Caudovirales phage</name>
    <dbReference type="NCBI Taxonomy" id="2100421"/>
    <lineage>
        <taxon>Viruses</taxon>
        <taxon>Duplodnaviria</taxon>
        <taxon>Heunggongvirae</taxon>
        <taxon>Uroviricota</taxon>
        <taxon>Caudoviricetes</taxon>
        <taxon>Peduoviridae</taxon>
        <taxon>Maltschvirus</taxon>
        <taxon>Maltschvirus maltsch</taxon>
    </lineage>
</organism>
<evidence type="ECO:0000313" key="1">
    <source>
        <dbReference type="EMBL" id="CAB4145713.1"/>
    </source>
</evidence>
<evidence type="ECO:0000313" key="9">
    <source>
        <dbReference type="EMBL" id="CAB5231470.1"/>
    </source>
</evidence>
<accession>A0A6J7XKC8</accession>
<evidence type="ECO:0000313" key="7">
    <source>
        <dbReference type="EMBL" id="CAB4192378.1"/>
    </source>
</evidence>
<evidence type="ECO:0000313" key="2">
    <source>
        <dbReference type="EMBL" id="CAB4151083.1"/>
    </source>
</evidence>
<evidence type="ECO:0000313" key="3">
    <source>
        <dbReference type="EMBL" id="CAB4174101.1"/>
    </source>
</evidence>
<reference evidence="9" key="1">
    <citation type="submission" date="2020-05" db="EMBL/GenBank/DDBJ databases">
        <authorList>
            <person name="Chiriac C."/>
            <person name="Salcher M."/>
            <person name="Ghai R."/>
            <person name="Kavagutti S V."/>
        </authorList>
    </citation>
    <scope>NUCLEOTIDE SEQUENCE</scope>
</reference>
<dbReference type="EMBL" id="LR797188">
    <property type="protein sequence ID" value="CAB4192378.1"/>
    <property type="molecule type" value="Genomic_DNA"/>
</dbReference>
<dbReference type="EMBL" id="LR797080">
    <property type="protein sequence ID" value="CAB4185242.1"/>
    <property type="molecule type" value="Genomic_DNA"/>
</dbReference>
<name>A0A6J7XKC8_9CAUD</name>
<dbReference type="EMBL" id="LR797455">
    <property type="protein sequence ID" value="CAB4217796.1"/>
    <property type="molecule type" value="Genomic_DNA"/>
</dbReference>
<dbReference type="EMBL" id="LR798431">
    <property type="protein sequence ID" value="CAB5231470.1"/>
    <property type="molecule type" value="Genomic_DNA"/>
</dbReference>
<dbReference type="EMBL" id="LR796983">
    <property type="protein sequence ID" value="CAB4179772.1"/>
    <property type="molecule type" value="Genomic_DNA"/>
</dbReference>
<evidence type="ECO:0000313" key="5">
    <source>
        <dbReference type="EMBL" id="CAB4185242.1"/>
    </source>
</evidence>
<proteinExistence type="predicted"/>
<dbReference type="EMBL" id="LR796457">
    <property type="protein sequence ID" value="CAB4145713.1"/>
    <property type="molecule type" value="Genomic_DNA"/>
</dbReference>
<protein>
    <submittedName>
        <fullName evidence="9">Uncharacterized protein</fullName>
    </submittedName>
</protein>
<dbReference type="EMBL" id="LR796551">
    <property type="protein sequence ID" value="CAB4151083.1"/>
    <property type="molecule type" value="Genomic_DNA"/>
</dbReference>
<dbReference type="EMBL" id="LR797131">
    <property type="protein sequence ID" value="CAB4188995.1"/>
    <property type="molecule type" value="Genomic_DNA"/>
</dbReference>